<evidence type="ECO:0000313" key="2">
    <source>
        <dbReference type="Proteomes" id="UP000267081"/>
    </source>
</evidence>
<proteinExistence type="predicted"/>
<dbReference type="InterPro" id="IPR000801">
    <property type="entry name" value="Esterase-like"/>
</dbReference>
<dbReference type="EMBL" id="RSEC01000033">
    <property type="protein sequence ID" value="RSD21406.1"/>
    <property type="molecule type" value="Genomic_DNA"/>
</dbReference>
<protein>
    <submittedName>
        <fullName evidence="1">Enterochelin esterase</fullName>
    </submittedName>
</protein>
<organism evidence="1 2">
    <name type="scientific">Amycolatopsis eburnea</name>
    <dbReference type="NCBI Taxonomy" id="2267691"/>
    <lineage>
        <taxon>Bacteria</taxon>
        <taxon>Bacillati</taxon>
        <taxon>Actinomycetota</taxon>
        <taxon>Actinomycetes</taxon>
        <taxon>Pseudonocardiales</taxon>
        <taxon>Pseudonocardiaceae</taxon>
        <taxon>Amycolatopsis</taxon>
    </lineage>
</organism>
<name>A0A427TEC4_9PSEU</name>
<dbReference type="OrthoDB" id="4527292at2"/>
<dbReference type="InterPro" id="IPR050583">
    <property type="entry name" value="Mycobacterial_A85_antigen"/>
</dbReference>
<dbReference type="InterPro" id="IPR029058">
    <property type="entry name" value="AB_hydrolase_fold"/>
</dbReference>
<dbReference type="PANTHER" id="PTHR48098">
    <property type="entry name" value="ENTEROCHELIN ESTERASE-RELATED"/>
    <property type="match status" value="1"/>
</dbReference>
<accession>A0A427TEC4</accession>
<dbReference type="Proteomes" id="UP000267081">
    <property type="component" value="Unassembled WGS sequence"/>
</dbReference>
<dbReference type="Gene3D" id="3.40.50.1820">
    <property type="entry name" value="alpha/beta hydrolase"/>
    <property type="match status" value="1"/>
</dbReference>
<keyword evidence="2" id="KW-1185">Reference proteome</keyword>
<sequence length="340" mass="37748">MLPWEGDLAGRLDRHTVDSELLRGNPLGDPHERPLWVYVPPGYDDGDERYPAVYVIQGYTGHVAMWANRTPFRQTFLETADAVFAGGTPGCVVVYVDAWTAYGGSQFVDSPGTGRYHSYLCDEIVPWVDARYRTLPVPESRAIAGKSSGGFGAMITPMLRPDLFGALATHAGDSLYELSYVQDFGKAARALRAYDQDILKWWADFRARPAFTKPEDATLLQLLGVSACFSAREDGTPELPCDPRTGAVRPEVWARWLAWDPVRMVPDHAAAIRALRAVWIDAGTSDEYYLDLGAEAFRAAIAEAGLPDDRVRFELFDAGHAAIDYRYPLSLAWLAERLAR</sequence>
<reference evidence="1 2" key="1">
    <citation type="submission" date="2018-12" db="EMBL/GenBank/DDBJ databases">
        <title>Amycolatopsis eburnea sp. nov. actinomycete associate with arbuscular mycorrhiza fungal spore.</title>
        <authorList>
            <person name="Lumyong S."/>
            <person name="Chaiya L."/>
        </authorList>
    </citation>
    <scope>NUCLEOTIDE SEQUENCE [LARGE SCALE GENOMIC DNA]</scope>
    <source>
        <strain evidence="1 2">GLM-1</strain>
    </source>
</reference>
<evidence type="ECO:0000313" key="1">
    <source>
        <dbReference type="EMBL" id="RSD21406.1"/>
    </source>
</evidence>
<dbReference type="RefSeq" id="WP_125307632.1">
    <property type="nucleotide sequence ID" value="NZ_RSEC01000033.1"/>
</dbReference>
<dbReference type="SUPFAM" id="SSF53474">
    <property type="entry name" value="alpha/beta-Hydrolases"/>
    <property type="match status" value="1"/>
</dbReference>
<dbReference type="Pfam" id="PF00756">
    <property type="entry name" value="Esterase"/>
    <property type="match status" value="1"/>
</dbReference>
<dbReference type="AlphaFoldDB" id="A0A427TEC4"/>
<comment type="caution">
    <text evidence="1">The sequence shown here is derived from an EMBL/GenBank/DDBJ whole genome shotgun (WGS) entry which is preliminary data.</text>
</comment>
<gene>
    <name evidence="1" type="ORF">EIY87_11195</name>
</gene>